<protein>
    <submittedName>
        <fullName evidence="1">Uncharacterized protein</fullName>
    </submittedName>
</protein>
<sequence>MVIVFFSSSFGGLQVKSWFGGGPVWLSVTVSATARLSYHLLRLLHNNGRVHLQTLHLLFPIWQVLAGIGSSSEKLVHYCMLPFQCSHICW</sequence>
<dbReference type="EMBL" id="ML737376">
    <property type="protein sequence ID" value="KAE8334151.1"/>
    <property type="molecule type" value="Genomic_DNA"/>
</dbReference>
<gene>
    <name evidence="1" type="ORF">BDV24DRAFT_146332</name>
</gene>
<reference evidence="1" key="1">
    <citation type="submission" date="2019-04" db="EMBL/GenBank/DDBJ databases">
        <title>Friends and foes A comparative genomics study of 23 Aspergillus species from section Flavi.</title>
        <authorList>
            <consortium name="DOE Joint Genome Institute"/>
            <person name="Kjaerbolling I."/>
            <person name="Vesth T."/>
            <person name="Frisvad J.C."/>
            <person name="Nybo J.L."/>
            <person name="Theobald S."/>
            <person name="Kildgaard S."/>
            <person name="Isbrandt T."/>
            <person name="Kuo A."/>
            <person name="Sato A."/>
            <person name="Lyhne E.K."/>
            <person name="Kogle M.E."/>
            <person name="Wiebenga A."/>
            <person name="Kun R.S."/>
            <person name="Lubbers R.J."/>
            <person name="Makela M.R."/>
            <person name="Barry K."/>
            <person name="Chovatia M."/>
            <person name="Clum A."/>
            <person name="Daum C."/>
            <person name="Haridas S."/>
            <person name="He G."/>
            <person name="LaButti K."/>
            <person name="Lipzen A."/>
            <person name="Mondo S."/>
            <person name="Riley R."/>
            <person name="Salamov A."/>
            <person name="Simmons B.A."/>
            <person name="Magnuson J.K."/>
            <person name="Henrissat B."/>
            <person name="Mortensen U.H."/>
            <person name="Larsen T.O."/>
            <person name="Devries R.P."/>
            <person name="Grigoriev I.V."/>
            <person name="Machida M."/>
            <person name="Baker S.E."/>
            <person name="Andersen M.R."/>
        </authorList>
    </citation>
    <scope>NUCLEOTIDE SEQUENCE</scope>
    <source>
        <strain evidence="1">CBS 117612</strain>
    </source>
</reference>
<dbReference type="Proteomes" id="UP000325558">
    <property type="component" value="Unassembled WGS sequence"/>
</dbReference>
<proteinExistence type="predicted"/>
<dbReference type="AlphaFoldDB" id="A0A5N6XLT9"/>
<accession>A0A5N6XLT9</accession>
<organism evidence="1">
    <name type="scientific">Aspergillus arachidicola</name>
    <dbReference type="NCBI Taxonomy" id="656916"/>
    <lineage>
        <taxon>Eukaryota</taxon>
        <taxon>Fungi</taxon>
        <taxon>Dikarya</taxon>
        <taxon>Ascomycota</taxon>
        <taxon>Pezizomycotina</taxon>
        <taxon>Eurotiomycetes</taxon>
        <taxon>Eurotiomycetidae</taxon>
        <taxon>Eurotiales</taxon>
        <taxon>Aspergillaceae</taxon>
        <taxon>Aspergillus</taxon>
        <taxon>Aspergillus subgen. Circumdati</taxon>
    </lineage>
</organism>
<name>A0A5N6XLT9_9EURO</name>
<evidence type="ECO:0000313" key="1">
    <source>
        <dbReference type="EMBL" id="KAE8334151.1"/>
    </source>
</evidence>